<dbReference type="Gene3D" id="3.40.50.1820">
    <property type="entry name" value="alpha/beta hydrolase"/>
    <property type="match status" value="1"/>
</dbReference>
<protein>
    <recommendedName>
        <fullName evidence="3">Maspardin</fullName>
    </recommendedName>
</protein>
<dbReference type="InterPro" id="IPR000073">
    <property type="entry name" value="AB_hydrolase_1"/>
</dbReference>
<dbReference type="EMBL" id="JAIWYP010000004">
    <property type="protein sequence ID" value="KAH3838265.1"/>
    <property type="molecule type" value="Genomic_DNA"/>
</dbReference>
<comment type="similarity">
    <text evidence="2">Belongs to the AB hydrolase superfamily.</text>
</comment>
<dbReference type="InterPro" id="IPR029058">
    <property type="entry name" value="AB_hydrolase_fold"/>
</dbReference>
<evidence type="ECO:0000256" key="2">
    <source>
        <dbReference type="ARBA" id="ARBA00008645"/>
    </source>
</evidence>
<name>A0A9D4KEA8_DREPO</name>
<comment type="subcellular location">
    <subcellularLocation>
        <location evidence="1">Cytoplasm</location>
    </subcellularLocation>
</comment>
<feature type="domain" description="AB hydrolase-1" evidence="5">
    <location>
        <begin position="83"/>
        <end position="197"/>
    </location>
</feature>
<dbReference type="SUPFAM" id="SSF53474">
    <property type="entry name" value="alpha/beta-Hydrolases"/>
    <property type="match status" value="1"/>
</dbReference>
<evidence type="ECO:0000313" key="7">
    <source>
        <dbReference type="Proteomes" id="UP000828390"/>
    </source>
</evidence>
<sequence length="294" mass="33543">MSEIHNSPEYQSFRSSVPQKKLVVDDDDKKEWTIYDCGPRCVKCPLICLPPASGTADVFFKQMLSLSAAGIRIISVEYPIYWTMREFCEGLKKLLDSLQLDRVHLFGASLGAFLAQKFAEYTSRSPRVASVILCNGFYETSIFQQTNSAPTFWMMPALFLKKMVMGNFDRRLTDPEIADSIDFMVEKLDSLSQQDLASRLTLNCMNCYVEPQKLNGIEVTLMDVFDDCALSYDVREEMYKAYPNAKRAHLKSGGNFPYLSKSLEVNIFIQVHLKAYDETSYSAKYIEPEMKADD</sequence>
<reference evidence="6" key="2">
    <citation type="submission" date="2020-11" db="EMBL/GenBank/DDBJ databases">
        <authorList>
            <person name="McCartney M.A."/>
            <person name="Auch B."/>
            <person name="Kono T."/>
            <person name="Mallez S."/>
            <person name="Becker A."/>
            <person name="Gohl D.M."/>
            <person name="Silverstein K.A.T."/>
            <person name="Koren S."/>
            <person name="Bechman K.B."/>
            <person name="Herman A."/>
            <person name="Abrahante J.E."/>
            <person name="Garbe J."/>
        </authorList>
    </citation>
    <scope>NUCLEOTIDE SEQUENCE</scope>
    <source>
        <strain evidence="6">Duluth1</strain>
        <tissue evidence="6">Whole animal</tissue>
    </source>
</reference>
<organism evidence="6 7">
    <name type="scientific">Dreissena polymorpha</name>
    <name type="common">Zebra mussel</name>
    <name type="synonym">Mytilus polymorpha</name>
    <dbReference type="NCBI Taxonomy" id="45954"/>
    <lineage>
        <taxon>Eukaryota</taxon>
        <taxon>Metazoa</taxon>
        <taxon>Spiralia</taxon>
        <taxon>Lophotrochozoa</taxon>
        <taxon>Mollusca</taxon>
        <taxon>Bivalvia</taxon>
        <taxon>Autobranchia</taxon>
        <taxon>Heteroconchia</taxon>
        <taxon>Euheterodonta</taxon>
        <taxon>Imparidentia</taxon>
        <taxon>Neoheterodontei</taxon>
        <taxon>Myida</taxon>
        <taxon>Dreissenoidea</taxon>
        <taxon>Dreissenidae</taxon>
        <taxon>Dreissena</taxon>
    </lineage>
</organism>
<reference evidence="6" key="1">
    <citation type="journal article" date="2019" name="bioRxiv">
        <title>The Genome of the Zebra Mussel, Dreissena polymorpha: A Resource for Invasive Species Research.</title>
        <authorList>
            <person name="McCartney M.A."/>
            <person name="Auch B."/>
            <person name="Kono T."/>
            <person name="Mallez S."/>
            <person name="Zhang Y."/>
            <person name="Obille A."/>
            <person name="Becker A."/>
            <person name="Abrahante J.E."/>
            <person name="Garbe J."/>
            <person name="Badalamenti J.P."/>
            <person name="Herman A."/>
            <person name="Mangelson H."/>
            <person name="Liachko I."/>
            <person name="Sullivan S."/>
            <person name="Sone E.D."/>
            <person name="Koren S."/>
            <person name="Silverstein K.A.T."/>
            <person name="Beckman K.B."/>
            <person name="Gohl D.M."/>
        </authorList>
    </citation>
    <scope>NUCLEOTIDE SEQUENCE</scope>
    <source>
        <strain evidence="6">Duluth1</strain>
        <tissue evidence="6">Whole animal</tissue>
    </source>
</reference>
<evidence type="ECO:0000256" key="3">
    <source>
        <dbReference type="ARBA" id="ARBA00020148"/>
    </source>
</evidence>
<evidence type="ECO:0000313" key="6">
    <source>
        <dbReference type="EMBL" id="KAH3838265.1"/>
    </source>
</evidence>
<accession>A0A9D4KEA8</accession>
<proteinExistence type="inferred from homology"/>
<keyword evidence="4" id="KW-0963">Cytoplasm</keyword>
<keyword evidence="7" id="KW-1185">Reference proteome</keyword>
<comment type="caution">
    <text evidence="6">The sequence shown here is derived from an EMBL/GenBank/DDBJ whole genome shotgun (WGS) entry which is preliminary data.</text>
</comment>
<evidence type="ECO:0000259" key="5">
    <source>
        <dbReference type="Pfam" id="PF00561"/>
    </source>
</evidence>
<dbReference type="Pfam" id="PF00561">
    <property type="entry name" value="Abhydrolase_1"/>
    <property type="match status" value="1"/>
</dbReference>
<dbReference type="GO" id="GO:0005737">
    <property type="term" value="C:cytoplasm"/>
    <property type="evidence" value="ECO:0007669"/>
    <property type="project" value="UniProtKB-SubCell"/>
</dbReference>
<dbReference type="Proteomes" id="UP000828390">
    <property type="component" value="Unassembled WGS sequence"/>
</dbReference>
<evidence type="ECO:0000256" key="1">
    <source>
        <dbReference type="ARBA" id="ARBA00004496"/>
    </source>
</evidence>
<dbReference type="InterPro" id="IPR026151">
    <property type="entry name" value="Maspardin"/>
</dbReference>
<dbReference type="AlphaFoldDB" id="A0A9D4KEA8"/>
<gene>
    <name evidence="6" type="ORF">DPMN_111673</name>
</gene>
<dbReference type="PANTHER" id="PTHR15913">
    <property type="entry name" value="ACID CLUSTER PROTEIN 33"/>
    <property type="match status" value="1"/>
</dbReference>
<evidence type="ECO:0000256" key="4">
    <source>
        <dbReference type="ARBA" id="ARBA00022490"/>
    </source>
</evidence>
<dbReference type="PANTHER" id="PTHR15913:SF0">
    <property type="entry name" value="MASPARDIN"/>
    <property type="match status" value="1"/>
</dbReference>